<sequence>MSKAKVSNKVDPLKEALQYFALWYGFLKLNKDYQNYCYEKKANRDYEVIDNLEAVYVLWGDIFDDCSNFKKWRFRNQQAIVTFSKIKESSGGIKLAKDYEKIGCIDVQNIYEVYSRYRPYNKKWNSRISSSIQKKLLVASLDEFKRLNEDKVDASHDIKELLEEWMISAYSKEFCWFGHMYGQDLSLIEPDFDFDERSLRRIRAEINNIIANTSYNEFPKIK</sequence>
<gene>
    <name evidence="1" type="ORF">HBH39_02790</name>
</gene>
<dbReference type="Proteomes" id="UP000502608">
    <property type="component" value="Chromosome"/>
</dbReference>
<dbReference type="AlphaFoldDB" id="A0A6G9QHM9"/>
<name>A0A6G9QHM9_9GAMM</name>
<dbReference type="RefSeq" id="WP_167675420.1">
    <property type="nucleotide sequence ID" value="NZ_CP050313.1"/>
</dbReference>
<protein>
    <submittedName>
        <fullName evidence="1">Uncharacterized protein</fullName>
    </submittedName>
</protein>
<organism evidence="1 2">
    <name type="scientific">Shewanella aestuarii</name>
    <dbReference type="NCBI Taxonomy" id="1028752"/>
    <lineage>
        <taxon>Bacteria</taxon>
        <taxon>Pseudomonadati</taxon>
        <taxon>Pseudomonadota</taxon>
        <taxon>Gammaproteobacteria</taxon>
        <taxon>Alteromonadales</taxon>
        <taxon>Shewanellaceae</taxon>
        <taxon>Shewanella</taxon>
    </lineage>
</organism>
<proteinExistence type="predicted"/>
<evidence type="ECO:0000313" key="1">
    <source>
        <dbReference type="EMBL" id="QIR13567.1"/>
    </source>
</evidence>
<accession>A0A6G9QHM9</accession>
<evidence type="ECO:0000313" key="2">
    <source>
        <dbReference type="Proteomes" id="UP000502608"/>
    </source>
</evidence>
<keyword evidence="2" id="KW-1185">Reference proteome</keyword>
<dbReference type="KEGG" id="saes:HBH39_02790"/>
<reference evidence="1 2" key="1">
    <citation type="submission" date="2020-03" db="EMBL/GenBank/DDBJ databases">
        <title>Complete genome sequence of Shewanella sp.</title>
        <authorList>
            <person name="Kim Y.-S."/>
            <person name="Kim S.-J."/>
            <person name="Jung H.-K."/>
            <person name="Kim K.-H."/>
        </authorList>
    </citation>
    <scope>NUCLEOTIDE SEQUENCE [LARGE SCALE GENOMIC DNA]</scope>
    <source>
        <strain evidence="1 2">PN3F2</strain>
    </source>
</reference>
<dbReference type="EMBL" id="CP050313">
    <property type="protein sequence ID" value="QIR13567.1"/>
    <property type="molecule type" value="Genomic_DNA"/>
</dbReference>